<name>T1GC72_MEGSC</name>
<keyword evidence="1" id="KW-0732">Signal</keyword>
<dbReference type="EMBL" id="CAQQ02099235">
    <property type="status" value="NOT_ANNOTATED_CDS"/>
    <property type="molecule type" value="Genomic_DNA"/>
</dbReference>
<keyword evidence="4" id="KW-1185">Reference proteome</keyword>
<accession>T1GC72</accession>
<sequence length="210" mass="22601">MNGKVLVVLAVLTAVLAIDNIYDPSKPRLCYSCSGSNCQRTTTSSVNTTCADNLDICVTVFDGFEVTARGCLSELPDSQRSKCNSKSIECDKCLSDLCNKFGREDFKCIDCDSSKNAKCKDDVSNIVPTRCPVPTSAASYCYVDRRGGNIVRGCSVDTVHQRGCLEDQQCALCLPEDGEACNGKFNVNGSGAIQVSLIALFSAFIVAYNH</sequence>
<feature type="domain" description="DUF753" evidence="2">
    <location>
        <begin position="107"/>
        <end position="182"/>
    </location>
</feature>
<dbReference type="EnsemblMetazoa" id="MESCA000873-RA">
    <property type="protein sequence ID" value="MESCA000873-PA"/>
    <property type="gene ID" value="MESCA000873"/>
</dbReference>
<reference evidence="3" key="2">
    <citation type="submission" date="2015-06" db="UniProtKB">
        <authorList>
            <consortium name="EnsemblMetazoa"/>
        </authorList>
    </citation>
    <scope>IDENTIFICATION</scope>
</reference>
<feature type="signal peptide" evidence="1">
    <location>
        <begin position="1"/>
        <end position="17"/>
    </location>
</feature>
<evidence type="ECO:0000313" key="4">
    <source>
        <dbReference type="Proteomes" id="UP000015102"/>
    </source>
</evidence>
<feature type="chain" id="PRO_5004577253" description="DUF753 domain-containing protein" evidence="1">
    <location>
        <begin position="18"/>
        <end position="210"/>
    </location>
</feature>
<evidence type="ECO:0000259" key="2">
    <source>
        <dbReference type="Pfam" id="PF05444"/>
    </source>
</evidence>
<dbReference type="Pfam" id="PF05444">
    <property type="entry name" value="DUF753"/>
    <property type="match status" value="2"/>
</dbReference>
<proteinExistence type="predicted"/>
<dbReference type="PANTHER" id="PTHR21721">
    <property type="entry name" value="GH09876P-RELATED"/>
    <property type="match status" value="1"/>
</dbReference>
<dbReference type="InterPro" id="IPR008472">
    <property type="entry name" value="DUF753"/>
</dbReference>
<dbReference type="OMA" id="GELCNNQ"/>
<dbReference type="AlphaFoldDB" id="T1GC72"/>
<dbReference type="PANTHER" id="PTHR21721:SF26">
    <property type="entry name" value="DUF753 DOMAIN-CONTAINING PROTEIN-RELATED"/>
    <property type="match status" value="1"/>
</dbReference>
<reference evidence="4" key="1">
    <citation type="submission" date="2013-02" db="EMBL/GenBank/DDBJ databases">
        <authorList>
            <person name="Hughes D."/>
        </authorList>
    </citation>
    <scope>NUCLEOTIDE SEQUENCE</scope>
    <source>
        <strain>Durham</strain>
        <strain evidence="4">NC isolate 2 -- Noor lab</strain>
    </source>
</reference>
<organism evidence="3 4">
    <name type="scientific">Megaselia scalaris</name>
    <name type="common">Humpbacked fly</name>
    <name type="synonym">Phora scalaris</name>
    <dbReference type="NCBI Taxonomy" id="36166"/>
    <lineage>
        <taxon>Eukaryota</taxon>
        <taxon>Metazoa</taxon>
        <taxon>Ecdysozoa</taxon>
        <taxon>Arthropoda</taxon>
        <taxon>Hexapoda</taxon>
        <taxon>Insecta</taxon>
        <taxon>Pterygota</taxon>
        <taxon>Neoptera</taxon>
        <taxon>Endopterygota</taxon>
        <taxon>Diptera</taxon>
        <taxon>Brachycera</taxon>
        <taxon>Muscomorpha</taxon>
        <taxon>Platypezoidea</taxon>
        <taxon>Phoridae</taxon>
        <taxon>Megaseliini</taxon>
        <taxon>Megaselia</taxon>
    </lineage>
</organism>
<evidence type="ECO:0000313" key="3">
    <source>
        <dbReference type="EnsemblMetazoa" id="MESCA000873-PA"/>
    </source>
</evidence>
<evidence type="ECO:0000256" key="1">
    <source>
        <dbReference type="SAM" id="SignalP"/>
    </source>
</evidence>
<protein>
    <recommendedName>
        <fullName evidence="2">DUF753 domain-containing protein</fullName>
    </recommendedName>
</protein>
<dbReference type="STRING" id="36166.T1GC72"/>
<dbReference type="EMBL" id="CAQQ02099236">
    <property type="status" value="NOT_ANNOTATED_CDS"/>
    <property type="molecule type" value="Genomic_DNA"/>
</dbReference>
<dbReference type="Proteomes" id="UP000015102">
    <property type="component" value="Unassembled WGS sequence"/>
</dbReference>
<dbReference type="HOGENOM" id="CLU_109089_0_0_1"/>
<feature type="domain" description="DUF753" evidence="2">
    <location>
        <begin position="30"/>
        <end position="99"/>
    </location>
</feature>